<evidence type="ECO:0000313" key="4">
    <source>
        <dbReference type="Proteomes" id="UP000014082"/>
    </source>
</evidence>
<evidence type="ECO:0000256" key="1">
    <source>
        <dbReference type="SAM" id="Phobius"/>
    </source>
</evidence>
<evidence type="ECO:0000313" key="3">
    <source>
        <dbReference type="EMBL" id="EMR14793.1"/>
    </source>
</evidence>
<gene>
    <name evidence="3" type="ORF">PNWB_v1c0130</name>
</gene>
<feature type="domain" description="Sequence-variable mosaic (SVM) signal sequence" evidence="2">
    <location>
        <begin position="1"/>
        <end position="28"/>
    </location>
</feature>
<dbReference type="EMBL" id="AMWZ01000001">
    <property type="protein sequence ID" value="EMR14793.1"/>
    <property type="molecule type" value="Genomic_DNA"/>
</dbReference>
<reference evidence="3 4" key="1">
    <citation type="journal article" date="2013" name="PLoS ONE">
        <title>Comparative analysis of the peanut witches'-broom phytoplasma genome reveals horizontal transfer of potential mobile units and effectors.</title>
        <authorList>
            <person name="Chung W.C."/>
            <person name="Chen L.L."/>
            <person name="Lo W.S."/>
            <person name="Lin C.P."/>
            <person name="Kuo C.H."/>
        </authorList>
    </citation>
    <scope>NUCLEOTIDE SEQUENCE [LARGE SCALE GENOMIC DNA]</scope>
    <source>
        <strain evidence="3 4">NTU2011</strain>
    </source>
</reference>
<evidence type="ECO:0000259" key="2">
    <source>
        <dbReference type="Pfam" id="PF12113"/>
    </source>
</evidence>
<sequence>MLKLSNQFKIISICLFIFLGLLFINNNENNKKLYALPGIDLNIRQQQLEEERDRLLISLNNIFNNMDLNSSTRLRMMREVTESMNCTLDDLQRINQQIFMRDQYHLQNQNNRNQRNQRNNTRRN</sequence>
<keyword evidence="4" id="KW-1185">Reference proteome</keyword>
<dbReference type="Pfam" id="PF12113">
    <property type="entry name" value="SVM_signal"/>
    <property type="match status" value="1"/>
</dbReference>
<keyword evidence="1" id="KW-0812">Transmembrane</keyword>
<keyword evidence="1" id="KW-1133">Transmembrane helix</keyword>
<feature type="transmembrane region" description="Helical" evidence="1">
    <location>
        <begin position="6"/>
        <end position="24"/>
    </location>
</feature>
<accession>A0ABP2TGJ0</accession>
<name>A0ABP2TGJ0_PEWBP</name>
<dbReference type="RefSeq" id="WP_004994541.1">
    <property type="nucleotide sequence ID" value="NZ_AMWZ01000001.1"/>
</dbReference>
<dbReference type="GeneID" id="93018661"/>
<comment type="caution">
    <text evidence="3">The sequence shown here is derived from an EMBL/GenBank/DDBJ whole genome shotgun (WGS) entry which is preliminary data.</text>
</comment>
<protein>
    <submittedName>
        <fullName evidence="3">Effector, AYWB SAP06-like protein</fullName>
    </submittedName>
</protein>
<dbReference type="Proteomes" id="UP000014082">
    <property type="component" value="Unassembled WGS sequence"/>
</dbReference>
<proteinExistence type="predicted"/>
<keyword evidence="1" id="KW-0472">Membrane</keyword>
<dbReference type="InterPro" id="IPR021970">
    <property type="entry name" value="SVM_signal"/>
</dbReference>
<organism evidence="3 4">
    <name type="scientific">Peanut witches'-broom phytoplasma NTU2011</name>
    <dbReference type="NCBI Taxonomy" id="1163385"/>
    <lineage>
        <taxon>Bacteria</taxon>
        <taxon>Bacillati</taxon>
        <taxon>Mycoplasmatota</taxon>
        <taxon>Mollicutes</taxon>
        <taxon>Acholeplasmatales</taxon>
        <taxon>Acholeplasmataceae</taxon>
        <taxon>Candidatus Phytoplasma</taxon>
        <taxon>16SrII (Peanut WB group)</taxon>
    </lineage>
</organism>